<dbReference type="EMBL" id="BMPZ01000003">
    <property type="protein sequence ID" value="GGI78581.1"/>
    <property type="molecule type" value="Genomic_DNA"/>
</dbReference>
<name>A0A917JNA3_9GAMM</name>
<evidence type="ECO:0000313" key="1">
    <source>
        <dbReference type="EMBL" id="GGI78581.1"/>
    </source>
</evidence>
<sequence length="60" mass="6783">MLDSKQSQYPPLPLVRTWVWMMIESDNPDIREKGKSNLIATFGSLAKANDYVANQLASNK</sequence>
<keyword evidence="2" id="KW-1185">Reference proteome</keyword>
<dbReference type="Proteomes" id="UP000613743">
    <property type="component" value="Unassembled WGS sequence"/>
</dbReference>
<protein>
    <submittedName>
        <fullName evidence="1">Uncharacterized protein</fullName>
    </submittedName>
</protein>
<dbReference type="RefSeq" id="WP_188919463.1">
    <property type="nucleotide sequence ID" value="NZ_BMPZ01000003.1"/>
</dbReference>
<gene>
    <name evidence="1" type="ORF">GCM10009332_14970</name>
</gene>
<evidence type="ECO:0000313" key="2">
    <source>
        <dbReference type="Proteomes" id="UP000613743"/>
    </source>
</evidence>
<reference evidence="1" key="2">
    <citation type="submission" date="2020-09" db="EMBL/GenBank/DDBJ databases">
        <authorList>
            <person name="Sun Q."/>
            <person name="Ohkuma M."/>
        </authorList>
    </citation>
    <scope>NUCLEOTIDE SEQUENCE</scope>
    <source>
        <strain evidence="1">JCM 30804</strain>
    </source>
</reference>
<accession>A0A917JNA3</accession>
<comment type="caution">
    <text evidence="1">The sequence shown here is derived from an EMBL/GenBank/DDBJ whole genome shotgun (WGS) entry which is preliminary data.</text>
</comment>
<proteinExistence type="predicted"/>
<reference evidence="1" key="1">
    <citation type="journal article" date="2014" name="Int. J. Syst. Evol. Microbiol.">
        <title>Complete genome sequence of Corynebacterium casei LMG S-19264T (=DSM 44701T), isolated from a smear-ripened cheese.</title>
        <authorList>
            <consortium name="US DOE Joint Genome Institute (JGI-PGF)"/>
            <person name="Walter F."/>
            <person name="Albersmeier A."/>
            <person name="Kalinowski J."/>
            <person name="Ruckert C."/>
        </authorList>
    </citation>
    <scope>NUCLEOTIDE SEQUENCE</scope>
    <source>
        <strain evidence="1">JCM 30804</strain>
    </source>
</reference>
<organism evidence="1 2">
    <name type="scientific">Shewanella gelidii</name>
    <dbReference type="NCBI Taxonomy" id="1642821"/>
    <lineage>
        <taxon>Bacteria</taxon>
        <taxon>Pseudomonadati</taxon>
        <taxon>Pseudomonadota</taxon>
        <taxon>Gammaproteobacteria</taxon>
        <taxon>Alteromonadales</taxon>
        <taxon>Shewanellaceae</taxon>
        <taxon>Shewanella</taxon>
    </lineage>
</organism>
<dbReference type="AlphaFoldDB" id="A0A917JNA3"/>